<dbReference type="Gene3D" id="3.40.50.300">
    <property type="entry name" value="P-loop containing nucleotide triphosphate hydrolases"/>
    <property type="match status" value="1"/>
</dbReference>
<dbReference type="SUPFAM" id="SSF52540">
    <property type="entry name" value="P-loop containing nucleoside triphosphate hydrolases"/>
    <property type="match status" value="1"/>
</dbReference>
<keyword evidence="6" id="KW-0934">Plastid</keyword>
<keyword evidence="14" id="KW-1185">Reference proteome</keyword>
<comment type="catalytic activity">
    <reaction evidence="1">
        <text>AMP + ATP = 2 ADP</text>
        <dbReference type="Rhea" id="RHEA:12973"/>
        <dbReference type="ChEBI" id="CHEBI:30616"/>
        <dbReference type="ChEBI" id="CHEBI:456215"/>
        <dbReference type="ChEBI" id="CHEBI:456216"/>
        <dbReference type="EC" id="2.7.4.3"/>
    </reaction>
</comment>
<evidence type="ECO:0000313" key="14">
    <source>
        <dbReference type="Proteomes" id="UP001418222"/>
    </source>
</evidence>
<dbReference type="GO" id="GO:0005524">
    <property type="term" value="F:ATP binding"/>
    <property type="evidence" value="ECO:0007669"/>
    <property type="project" value="UniProtKB-KW"/>
</dbReference>
<dbReference type="PRINTS" id="PR00094">
    <property type="entry name" value="ADENYLTKNASE"/>
</dbReference>
<evidence type="ECO:0000256" key="5">
    <source>
        <dbReference type="ARBA" id="ARBA00022528"/>
    </source>
</evidence>
<dbReference type="CDD" id="cd01428">
    <property type="entry name" value="ADK"/>
    <property type="match status" value="1"/>
</dbReference>
<comment type="subcellular location">
    <subcellularLocation>
        <location evidence="2">Plastid</location>
        <location evidence="2">Chloroplast</location>
    </subcellularLocation>
</comment>
<dbReference type="InterPro" id="IPR036193">
    <property type="entry name" value="ADK_active_lid_dom_sf"/>
</dbReference>
<dbReference type="InterPro" id="IPR053021">
    <property type="entry name" value="Chloroplast_ADK"/>
</dbReference>
<dbReference type="EC" id="2.7.4.3" evidence="4"/>
<feature type="domain" description="DUF1995" evidence="12">
    <location>
        <begin position="392"/>
        <end position="769"/>
    </location>
</feature>
<evidence type="ECO:0000256" key="2">
    <source>
        <dbReference type="ARBA" id="ARBA00004229"/>
    </source>
</evidence>
<dbReference type="Proteomes" id="UP001418222">
    <property type="component" value="Unassembled WGS sequence"/>
</dbReference>
<dbReference type="FunFam" id="3.40.50.300:FF:001694">
    <property type="entry name" value="Adenylate kinase, chloroplastic"/>
    <property type="match status" value="1"/>
</dbReference>
<name>A0AAP0BYP3_9ASPA</name>
<dbReference type="SUPFAM" id="SSF57774">
    <property type="entry name" value="Microbial and mitochondrial ADK, insert 'zinc finger' domain"/>
    <property type="match status" value="1"/>
</dbReference>
<dbReference type="PANTHER" id="PTHR35509">
    <property type="entry name" value="DOMAIN PROTEIN, PUTATIVE (DUF1995)-RELATED"/>
    <property type="match status" value="1"/>
</dbReference>
<dbReference type="AlphaFoldDB" id="A0AAP0BYP3"/>
<dbReference type="InterPro" id="IPR027417">
    <property type="entry name" value="P-loop_NTPase"/>
</dbReference>
<evidence type="ECO:0000256" key="7">
    <source>
        <dbReference type="ARBA" id="ARBA00022679"/>
    </source>
</evidence>
<gene>
    <name evidence="13" type="ORF">KSP39_PZI001801</name>
</gene>
<dbReference type="PANTHER" id="PTHR35509:SF6">
    <property type="entry name" value="ADENYLATE KINASE"/>
    <property type="match status" value="1"/>
</dbReference>
<dbReference type="InterPro" id="IPR000850">
    <property type="entry name" value="Adenylat/UMP-CMP_kin"/>
</dbReference>
<dbReference type="InterPro" id="IPR006259">
    <property type="entry name" value="Adenyl_kin_sub"/>
</dbReference>
<feature type="compositionally biased region" description="Polar residues" evidence="11">
    <location>
        <begin position="326"/>
        <end position="339"/>
    </location>
</feature>
<dbReference type="Pfam" id="PF09353">
    <property type="entry name" value="DUF1995"/>
    <property type="match status" value="1"/>
</dbReference>
<reference evidence="13 14" key="1">
    <citation type="journal article" date="2022" name="Nat. Plants">
        <title>Genomes of leafy and leafless Platanthera orchids illuminate the evolution of mycoheterotrophy.</title>
        <authorList>
            <person name="Li M.H."/>
            <person name="Liu K.W."/>
            <person name="Li Z."/>
            <person name="Lu H.C."/>
            <person name="Ye Q.L."/>
            <person name="Zhang D."/>
            <person name="Wang J.Y."/>
            <person name="Li Y.F."/>
            <person name="Zhong Z.M."/>
            <person name="Liu X."/>
            <person name="Yu X."/>
            <person name="Liu D.K."/>
            <person name="Tu X.D."/>
            <person name="Liu B."/>
            <person name="Hao Y."/>
            <person name="Liao X.Y."/>
            <person name="Jiang Y.T."/>
            <person name="Sun W.H."/>
            <person name="Chen J."/>
            <person name="Chen Y.Q."/>
            <person name="Ai Y."/>
            <person name="Zhai J.W."/>
            <person name="Wu S.S."/>
            <person name="Zhou Z."/>
            <person name="Hsiao Y.Y."/>
            <person name="Wu W.L."/>
            <person name="Chen Y.Y."/>
            <person name="Lin Y.F."/>
            <person name="Hsu J.L."/>
            <person name="Li C.Y."/>
            <person name="Wang Z.W."/>
            <person name="Zhao X."/>
            <person name="Zhong W.Y."/>
            <person name="Ma X.K."/>
            <person name="Ma L."/>
            <person name="Huang J."/>
            <person name="Chen G.Z."/>
            <person name="Huang M.Z."/>
            <person name="Huang L."/>
            <person name="Peng D.H."/>
            <person name="Luo Y.B."/>
            <person name="Zou S.Q."/>
            <person name="Chen S.P."/>
            <person name="Lan S."/>
            <person name="Tsai W.C."/>
            <person name="Van de Peer Y."/>
            <person name="Liu Z.J."/>
        </authorList>
    </citation>
    <scope>NUCLEOTIDE SEQUENCE [LARGE SCALE GENOMIC DNA]</scope>
    <source>
        <strain evidence="13">Lor287</strain>
    </source>
</reference>
<dbReference type="EMBL" id="JBBWWQ010000002">
    <property type="protein sequence ID" value="KAK8953809.1"/>
    <property type="molecule type" value="Genomic_DNA"/>
</dbReference>
<dbReference type="GO" id="GO:0009507">
    <property type="term" value="C:chloroplast"/>
    <property type="evidence" value="ECO:0007669"/>
    <property type="project" value="UniProtKB-SubCell"/>
</dbReference>
<dbReference type="PROSITE" id="PS00113">
    <property type="entry name" value="ADENYLATE_KINASE"/>
    <property type="match status" value="1"/>
</dbReference>
<dbReference type="GO" id="GO:0004017">
    <property type="term" value="F:AMP kinase activity"/>
    <property type="evidence" value="ECO:0007669"/>
    <property type="project" value="UniProtKB-EC"/>
</dbReference>
<evidence type="ECO:0000313" key="13">
    <source>
        <dbReference type="EMBL" id="KAK8953809.1"/>
    </source>
</evidence>
<organism evidence="13 14">
    <name type="scientific">Platanthera zijinensis</name>
    <dbReference type="NCBI Taxonomy" id="2320716"/>
    <lineage>
        <taxon>Eukaryota</taxon>
        <taxon>Viridiplantae</taxon>
        <taxon>Streptophyta</taxon>
        <taxon>Embryophyta</taxon>
        <taxon>Tracheophyta</taxon>
        <taxon>Spermatophyta</taxon>
        <taxon>Magnoliopsida</taxon>
        <taxon>Liliopsida</taxon>
        <taxon>Asparagales</taxon>
        <taxon>Orchidaceae</taxon>
        <taxon>Orchidoideae</taxon>
        <taxon>Orchideae</taxon>
        <taxon>Orchidinae</taxon>
        <taxon>Platanthera</taxon>
    </lineage>
</organism>
<comment type="similarity">
    <text evidence="3">Belongs to the adenylate kinase family.</text>
</comment>
<keyword evidence="7" id="KW-0808">Transferase</keyword>
<proteinExistence type="inferred from homology"/>
<dbReference type="HAMAP" id="MF_00235">
    <property type="entry name" value="Adenylate_kinase_Adk"/>
    <property type="match status" value="1"/>
</dbReference>
<comment type="caution">
    <text evidence="13">The sequence shown here is derived from an EMBL/GenBank/DDBJ whole genome shotgun (WGS) entry which is preliminary data.</text>
</comment>
<feature type="region of interest" description="Disordered" evidence="11">
    <location>
        <begin position="307"/>
        <end position="360"/>
    </location>
</feature>
<evidence type="ECO:0000256" key="1">
    <source>
        <dbReference type="ARBA" id="ARBA00000582"/>
    </source>
</evidence>
<dbReference type="InterPro" id="IPR018962">
    <property type="entry name" value="DUF1995"/>
</dbReference>
<protein>
    <recommendedName>
        <fullName evidence="4">adenylate kinase</fullName>
        <ecNumber evidence="4">2.7.4.3</ecNumber>
    </recommendedName>
</protein>
<evidence type="ECO:0000256" key="9">
    <source>
        <dbReference type="ARBA" id="ARBA00022777"/>
    </source>
</evidence>
<evidence type="ECO:0000259" key="12">
    <source>
        <dbReference type="Pfam" id="PF09353"/>
    </source>
</evidence>
<feature type="compositionally biased region" description="Polar residues" evidence="11">
    <location>
        <begin position="351"/>
        <end position="360"/>
    </location>
</feature>
<accession>A0AAP0BYP3</accession>
<feature type="compositionally biased region" description="Basic residues" evidence="11">
    <location>
        <begin position="312"/>
        <end position="321"/>
    </location>
</feature>
<evidence type="ECO:0000256" key="11">
    <source>
        <dbReference type="SAM" id="MobiDB-lite"/>
    </source>
</evidence>
<keyword evidence="9" id="KW-0418">Kinase</keyword>
<sequence>MAAHSAPAPAAGGIYQEQYFISSSPLCSTSLSLPFSSSSSFSSFAYYPLSTSRGRHALPVYRNNPRRRNPKQNEARVNCAAGEPLKVMISGPPASGKGTQCRMIVSDYGLVHISTGDILRAEVSSGTEIGKNAKEYIDNGKLVPDEIVTNMVMTRLSLPDVKERGWLLDGYPRSYSQVQSLEGANIKPDVYIVLDVPDEILINRCVGRRMDPVSGKIYHLTNFPPETDEISARLITRRDDTQEKAESRLDTYKSSAEAILATYSDVLKKIDGNRPKRAIFEEIDSILHQFQVTAERSLVDTARRLETDQHKVQKRSSFRAKRSQDSHQLQQSRNDQGKNWNKKPKPDAKKSGQSGHSIEVGSINSTVSSSILEKWRGIPTRLNNIPHSNEIREYFYYDVLQATQKALEAKRTRVKVEINIPELNPEMDVYRIGTLMELIRALALSFADDGKRVKVCVQGSMGEGALAGMPLQLAGSRKILEFMDWGDYGAKDNFIKIGSIGLNQEEGDTGMESGVGVFDACAESRAAEGRNNDFDTERMTSQSLAQDSTIAECCWARRGEMQMTLLPKDLGRRSTETVEAEGVGDESHRLPWGWKPIGYCGTGIPLWKMVVCVNFWSLTASESTGLSPRFMFFMTGAKEVDELDDIYILVAPQNAVGNCIIDDLQAMTDAAGQRPVILINPRLKDLPGSSGVMQTMGRDKRLEYASSFDNCYFFRLLYYAGTQYPIMGAIRMSYPQDYELYKRIDESSGKEKYVTIARFPGRPTIDEINDAFEGKPSRNKEKKALGLWYTEGTQIKSIVNINHHQLPQ</sequence>
<evidence type="ECO:0000256" key="4">
    <source>
        <dbReference type="ARBA" id="ARBA00012955"/>
    </source>
</evidence>
<keyword evidence="10" id="KW-0067">ATP-binding</keyword>
<evidence type="ECO:0000256" key="3">
    <source>
        <dbReference type="ARBA" id="ARBA00007220"/>
    </source>
</evidence>
<dbReference type="Pfam" id="PF00406">
    <property type="entry name" value="ADK"/>
    <property type="match status" value="1"/>
</dbReference>
<keyword evidence="8" id="KW-0547">Nucleotide-binding</keyword>
<dbReference type="NCBIfam" id="TIGR01351">
    <property type="entry name" value="adk"/>
    <property type="match status" value="1"/>
</dbReference>
<evidence type="ECO:0000256" key="10">
    <source>
        <dbReference type="ARBA" id="ARBA00022840"/>
    </source>
</evidence>
<evidence type="ECO:0000256" key="6">
    <source>
        <dbReference type="ARBA" id="ARBA00022640"/>
    </source>
</evidence>
<keyword evidence="5" id="KW-0150">Chloroplast</keyword>
<dbReference type="InterPro" id="IPR033690">
    <property type="entry name" value="Adenylat_kinase_CS"/>
</dbReference>
<evidence type="ECO:0000256" key="8">
    <source>
        <dbReference type="ARBA" id="ARBA00022741"/>
    </source>
</evidence>